<feature type="chain" id="PRO_5045090367" evidence="1">
    <location>
        <begin position="19"/>
        <end position="93"/>
    </location>
</feature>
<accession>A0ABR2I4E0</accession>
<proteinExistence type="predicted"/>
<feature type="signal peptide" evidence="1">
    <location>
        <begin position="1"/>
        <end position="18"/>
    </location>
</feature>
<gene>
    <name evidence="2" type="ORF">PGQ11_012895</name>
</gene>
<name>A0ABR2I4E0_9PEZI</name>
<organism evidence="2 3">
    <name type="scientific">Apiospora arundinis</name>
    <dbReference type="NCBI Taxonomy" id="335852"/>
    <lineage>
        <taxon>Eukaryota</taxon>
        <taxon>Fungi</taxon>
        <taxon>Dikarya</taxon>
        <taxon>Ascomycota</taxon>
        <taxon>Pezizomycotina</taxon>
        <taxon>Sordariomycetes</taxon>
        <taxon>Xylariomycetidae</taxon>
        <taxon>Amphisphaeriales</taxon>
        <taxon>Apiosporaceae</taxon>
        <taxon>Apiospora</taxon>
    </lineage>
</organism>
<dbReference type="Proteomes" id="UP001390339">
    <property type="component" value="Unassembled WGS sequence"/>
</dbReference>
<reference evidence="2 3" key="1">
    <citation type="journal article" date="2024" name="IMA Fungus">
        <title>Apiospora arundinis, a panoply of carbohydrate-active enzymes and secondary metabolites.</title>
        <authorList>
            <person name="Sorensen T."/>
            <person name="Petersen C."/>
            <person name="Muurmann A.T."/>
            <person name="Christiansen J.V."/>
            <person name="Brundto M.L."/>
            <person name="Overgaard C.K."/>
            <person name="Boysen A.T."/>
            <person name="Wollenberg R.D."/>
            <person name="Larsen T.O."/>
            <person name="Sorensen J.L."/>
            <person name="Nielsen K.L."/>
            <person name="Sondergaard T.E."/>
        </authorList>
    </citation>
    <scope>NUCLEOTIDE SEQUENCE [LARGE SCALE GENOMIC DNA]</scope>
    <source>
        <strain evidence="2 3">AAU 773</strain>
    </source>
</reference>
<comment type="caution">
    <text evidence="2">The sequence shown here is derived from an EMBL/GenBank/DDBJ whole genome shotgun (WGS) entry which is preliminary data.</text>
</comment>
<keyword evidence="3" id="KW-1185">Reference proteome</keyword>
<sequence>MQLSLTFVVAALATLAAAAPSTNNERGVAPGISPRRSCAWNGKCNGTKCKIGLINYKCSSGSCVGPGGGDGKHCCAVDALAGGPYACPGGNFP</sequence>
<protein>
    <submittedName>
        <fullName evidence="2">Uncharacterized protein</fullName>
    </submittedName>
</protein>
<evidence type="ECO:0000313" key="3">
    <source>
        <dbReference type="Proteomes" id="UP001390339"/>
    </source>
</evidence>
<dbReference type="EMBL" id="JAPCWZ010000007">
    <property type="protein sequence ID" value="KAK8856983.1"/>
    <property type="molecule type" value="Genomic_DNA"/>
</dbReference>
<keyword evidence="1" id="KW-0732">Signal</keyword>
<evidence type="ECO:0000256" key="1">
    <source>
        <dbReference type="SAM" id="SignalP"/>
    </source>
</evidence>
<evidence type="ECO:0000313" key="2">
    <source>
        <dbReference type="EMBL" id="KAK8856983.1"/>
    </source>
</evidence>